<evidence type="ECO:0000256" key="2">
    <source>
        <dbReference type="ARBA" id="ARBA00022552"/>
    </source>
</evidence>
<keyword evidence="14" id="KW-1185">Reference proteome</keyword>
<dbReference type="GO" id="GO:0003723">
    <property type="term" value="F:RNA binding"/>
    <property type="evidence" value="ECO:0007669"/>
    <property type="project" value="UniProtKB-UniRule"/>
</dbReference>
<evidence type="ECO:0000256" key="10">
    <source>
        <dbReference type="ARBA" id="ARBA00049302"/>
    </source>
</evidence>
<evidence type="ECO:0000313" key="14">
    <source>
        <dbReference type="Proteomes" id="UP000192596"/>
    </source>
</evidence>
<dbReference type="Gene3D" id="3.40.50.150">
    <property type="entry name" value="Vaccinia Virus protein VP39"/>
    <property type="match status" value="1"/>
</dbReference>
<keyword evidence="4 11" id="KW-0808">Transferase</keyword>
<dbReference type="AlphaFoldDB" id="A0A1V8T1I5"/>
<evidence type="ECO:0000256" key="4">
    <source>
        <dbReference type="ARBA" id="ARBA00022679"/>
    </source>
</evidence>
<dbReference type="PANTHER" id="PTHR22808">
    <property type="entry name" value="NCL1 YEAST -RELATED NOL1/NOP2/FMU SUN DOMAIN-CONTAINING"/>
    <property type="match status" value="1"/>
</dbReference>
<evidence type="ECO:0000256" key="11">
    <source>
        <dbReference type="PROSITE-ProRule" id="PRU01023"/>
    </source>
</evidence>
<evidence type="ECO:0000256" key="9">
    <source>
        <dbReference type="ARBA" id="ARBA00042050"/>
    </source>
</evidence>
<dbReference type="PRINTS" id="PR02008">
    <property type="entry name" value="RCMTFAMILY"/>
</dbReference>
<dbReference type="GO" id="GO:0031167">
    <property type="term" value="P:rRNA methylation"/>
    <property type="evidence" value="ECO:0007669"/>
    <property type="project" value="TreeGrafter"/>
</dbReference>
<dbReference type="Pfam" id="PF01189">
    <property type="entry name" value="Methyltr_RsmB-F"/>
    <property type="match status" value="1"/>
</dbReference>
<dbReference type="GO" id="GO:0008173">
    <property type="term" value="F:RNA methyltransferase activity"/>
    <property type="evidence" value="ECO:0007669"/>
    <property type="project" value="InterPro"/>
</dbReference>
<dbReference type="GO" id="GO:0005762">
    <property type="term" value="C:mitochondrial large ribosomal subunit"/>
    <property type="evidence" value="ECO:0007669"/>
    <property type="project" value="TreeGrafter"/>
</dbReference>
<feature type="binding site" evidence="11">
    <location>
        <begin position="138"/>
        <end position="144"/>
    </location>
    <ligand>
        <name>S-adenosyl-L-methionine</name>
        <dbReference type="ChEBI" id="CHEBI:59789"/>
    </ligand>
</feature>
<name>A0A1V8T1I5_9PEZI</name>
<keyword evidence="7" id="KW-0809">Transit peptide</keyword>
<dbReference type="PROSITE" id="PS51686">
    <property type="entry name" value="SAM_MT_RSMB_NOP"/>
    <property type="match status" value="1"/>
</dbReference>
<evidence type="ECO:0000256" key="8">
    <source>
        <dbReference type="ARBA" id="ARBA00023128"/>
    </source>
</evidence>
<comment type="similarity">
    <text evidence="11">Belongs to the class I-like SAM-binding methyltransferase superfamily. RsmB/NOP family.</text>
</comment>
<evidence type="ECO:0000256" key="1">
    <source>
        <dbReference type="ARBA" id="ARBA00004173"/>
    </source>
</evidence>
<evidence type="ECO:0000259" key="12">
    <source>
        <dbReference type="PROSITE" id="PS51686"/>
    </source>
</evidence>
<accession>A0A1V8T1I5</accession>
<protein>
    <recommendedName>
        <fullName evidence="9">NOL1/NOP2/Sun domain family member 4</fullName>
    </recommendedName>
</protein>
<evidence type="ECO:0000256" key="6">
    <source>
        <dbReference type="ARBA" id="ARBA00022884"/>
    </source>
</evidence>
<feature type="active site" description="Nucleophile" evidence="11">
    <location>
        <position position="296"/>
    </location>
</feature>
<comment type="subcellular location">
    <subcellularLocation>
        <location evidence="1">Mitochondrion</location>
    </subcellularLocation>
</comment>
<dbReference type="STRING" id="1507870.A0A1V8T1I5"/>
<evidence type="ECO:0000313" key="13">
    <source>
        <dbReference type="EMBL" id="OQO05174.1"/>
    </source>
</evidence>
<feature type="domain" description="SAM-dependent MTase RsmB/NOP-type" evidence="12">
    <location>
        <begin position="36"/>
        <end position="374"/>
    </location>
</feature>
<dbReference type="SUPFAM" id="SSF53335">
    <property type="entry name" value="S-adenosyl-L-methionine-dependent methyltransferases"/>
    <property type="match status" value="1"/>
</dbReference>
<dbReference type="InterPro" id="IPR029063">
    <property type="entry name" value="SAM-dependent_MTases_sf"/>
</dbReference>
<evidence type="ECO:0000256" key="7">
    <source>
        <dbReference type="ARBA" id="ARBA00022946"/>
    </source>
</evidence>
<gene>
    <name evidence="13" type="ORF">B0A48_08194</name>
</gene>
<keyword evidence="3 11" id="KW-0489">Methyltransferase</keyword>
<keyword evidence="6 11" id="KW-0694">RNA-binding</keyword>
<feature type="binding site" evidence="11">
    <location>
        <position position="231"/>
    </location>
    <ligand>
        <name>S-adenosyl-L-methionine</name>
        <dbReference type="ChEBI" id="CHEBI:59789"/>
    </ligand>
</feature>
<feature type="binding site" evidence="11">
    <location>
        <position position="177"/>
    </location>
    <ligand>
        <name>S-adenosyl-L-methionine</name>
        <dbReference type="ChEBI" id="CHEBI:59789"/>
    </ligand>
</feature>
<dbReference type="EMBL" id="NAJO01000020">
    <property type="protein sequence ID" value="OQO05174.1"/>
    <property type="molecule type" value="Genomic_DNA"/>
</dbReference>
<keyword evidence="8" id="KW-0496">Mitochondrion</keyword>
<keyword evidence="2" id="KW-0698">rRNA processing</keyword>
<dbReference type="Proteomes" id="UP000192596">
    <property type="component" value="Unassembled WGS sequence"/>
</dbReference>
<dbReference type="InterPro" id="IPR049560">
    <property type="entry name" value="MeTrfase_RsmB-F_NOP2_cat"/>
</dbReference>
<comment type="catalytic activity">
    <reaction evidence="10">
        <text>a cytidine in rRNA + S-adenosyl-L-methionine = a 5-methylcytidine in rRNA + S-adenosyl-L-homocysteine + H(+)</text>
        <dbReference type="Rhea" id="RHEA:61484"/>
        <dbReference type="Rhea" id="RHEA-COMP:15836"/>
        <dbReference type="Rhea" id="RHEA-COMP:15837"/>
        <dbReference type="ChEBI" id="CHEBI:15378"/>
        <dbReference type="ChEBI" id="CHEBI:57856"/>
        <dbReference type="ChEBI" id="CHEBI:59789"/>
        <dbReference type="ChEBI" id="CHEBI:74483"/>
        <dbReference type="ChEBI" id="CHEBI:82748"/>
    </reaction>
</comment>
<sequence length="379" mass="41362">MTKTKRPQSSQQDAFSAHFSSATRYGDRWNASLYPALLAKTRYAALDNRYIALADFNSVVGSPECLRRVVLPSAPSDIHSEDIQVFVRNDDAEDPDAPFSQPRQASNGLLTHWNLDAASAVAVHMLHIVPGDRVLDLCAAPGGKSVAIAQSIWSHLQPDYPGPPMAGAKKGALHSNEFDRTRNRRLADNLSQYLPASLATSGQQKVLQLDGTRGAQAFPLGVGGYDKVLVDAPCSSERHIVHAQAKVSSGKAGAVADELARWSPATAKRMAETQHELLMTALRAVRVGGIVLYATCSVSNEENDGVIEKTLAQLEKRVKKGEFTWTAEVIKFEPQVEQGLLDFAERTTYGWLVLPDHPSGGRWGPLFFTKLIKTTLPPW</sequence>
<comment type="caution">
    <text evidence="13">The sequence shown here is derived from an EMBL/GenBank/DDBJ whole genome shotgun (WGS) entry which is preliminary data.</text>
</comment>
<dbReference type="PANTHER" id="PTHR22808:SF3">
    <property type="entry name" value="5-METHYLCYTOSINE RRNA METHYLTRANSFERASE NSUN4"/>
    <property type="match status" value="1"/>
</dbReference>
<dbReference type="OrthoDB" id="427002at2759"/>
<organism evidence="13 14">
    <name type="scientific">Cryoendolithus antarcticus</name>
    <dbReference type="NCBI Taxonomy" id="1507870"/>
    <lineage>
        <taxon>Eukaryota</taxon>
        <taxon>Fungi</taxon>
        <taxon>Dikarya</taxon>
        <taxon>Ascomycota</taxon>
        <taxon>Pezizomycotina</taxon>
        <taxon>Dothideomycetes</taxon>
        <taxon>Dothideomycetidae</taxon>
        <taxon>Cladosporiales</taxon>
        <taxon>Cladosporiaceae</taxon>
        <taxon>Cryoendolithus</taxon>
    </lineage>
</organism>
<evidence type="ECO:0000256" key="3">
    <source>
        <dbReference type="ARBA" id="ARBA00022603"/>
    </source>
</evidence>
<reference evidence="14" key="1">
    <citation type="submission" date="2017-03" db="EMBL/GenBank/DDBJ databases">
        <title>Genomes of endolithic fungi from Antarctica.</title>
        <authorList>
            <person name="Coleine C."/>
            <person name="Masonjones S."/>
            <person name="Stajich J.E."/>
        </authorList>
    </citation>
    <scope>NUCLEOTIDE SEQUENCE [LARGE SCALE GENOMIC DNA]</scope>
    <source>
        <strain evidence="14">CCFEE 5527</strain>
    </source>
</reference>
<dbReference type="InterPro" id="IPR001678">
    <property type="entry name" value="MeTrfase_RsmB-F_NOP2_dom"/>
</dbReference>
<keyword evidence="5 11" id="KW-0949">S-adenosyl-L-methionine</keyword>
<feature type="binding site" evidence="11">
    <location>
        <position position="210"/>
    </location>
    <ligand>
        <name>S-adenosyl-L-methionine</name>
        <dbReference type="ChEBI" id="CHEBI:59789"/>
    </ligand>
</feature>
<dbReference type="InterPro" id="IPR023267">
    <property type="entry name" value="RCMT"/>
</dbReference>
<dbReference type="InParanoid" id="A0A1V8T1I5"/>
<proteinExistence type="inferred from homology"/>
<evidence type="ECO:0000256" key="5">
    <source>
        <dbReference type="ARBA" id="ARBA00022691"/>
    </source>
</evidence>